<keyword evidence="13" id="KW-1185">Reference proteome</keyword>
<dbReference type="InterPro" id="IPR032675">
    <property type="entry name" value="LRR_dom_sf"/>
</dbReference>
<keyword evidence="4" id="KW-0677">Repeat</keyword>
<keyword evidence="6" id="KW-0418">Kinase</keyword>
<evidence type="ECO:0000256" key="6">
    <source>
        <dbReference type="ARBA" id="ARBA00022777"/>
    </source>
</evidence>
<dbReference type="InterPro" id="IPR050647">
    <property type="entry name" value="Plant_LRR-RLKs"/>
</dbReference>
<feature type="chain" id="PRO_5042030755" description="Protein kinase domain-containing protein" evidence="10">
    <location>
        <begin position="33"/>
        <end position="937"/>
    </location>
</feature>
<dbReference type="InterPro" id="IPR017441">
    <property type="entry name" value="Protein_kinase_ATP_BS"/>
</dbReference>
<gene>
    <name evidence="12" type="ORF">COHA_003060</name>
</gene>
<evidence type="ECO:0000256" key="1">
    <source>
        <dbReference type="ARBA" id="ARBA00004430"/>
    </source>
</evidence>
<dbReference type="AlphaFoldDB" id="A0AAD5H3X1"/>
<organism evidence="12 13">
    <name type="scientific">Chlorella ohadii</name>
    <dbReference type="NCBI Taxonomy" id="2649997"/>
    <lineage>
        <taxon>Eukaryota</taxon>
        <taxon>Viridiplantae</taxon>
        <taxon>Chlorophyta</taxon>
        <taxon>core chlorophytes</taxon>
        <taxon>Trebouxiophyceae</taxon>
        <taxon>Chlorellales</taxon>
        <taxon>Chlorellaceae</taxon>
        <taxon>Chlorella clade</taxon>
        <taxon>Chlorella</taxon>
    </lineage>
</organism>
<dbReference type="GO" id="GO:0005524">
    <property type="term" value="F:ATP binding"/>
    <property type="evidence" value="ECO:0007669"/>
    <property type="project" value="UniProtKB-UniRule"/>
</dbReference>
<keyword evidence="7 8" id="KW-0067">ATP-binding</keyword>
<feature type="binding site" evidence="8">
    <location>
        <position position="714"/>
    </location>
    <ligand>
        <name>ATP</name>
        <dbReference type="ChEBI" id="CHEBI:30616"/>
    </ligand>
</feature>
<reference evidence="12" key="1">
    <citation type="submission" date="2020-11" db="EMBL/GenBank/DDBJ databases">
        <title>Chlorella ohadii genome sequencing and assembly.</title>
        <authorList>
            <person name="Murik O."/>
            <person name="Treves H."/>
            <person name="Kedem I."/>
            <person name="Shotland Y."/>
            <person name="Kaplan A."/>
        </authorList>
    </citation>
    <scope>NUCLEOTIDE SEQUENCE</scope>
    <source>
        <strain evidence="12">1</strain>
    </source>
</reference>
<evidence type="ECO:0000256" key="9">
    <source>
        <dbReference type="SAM" id="MobiDB-lite"/>
    </source>
</evidence>
<feature type="domain" description="Protein kinase" evidence="11">
    <location>
        <begin position="687"/>
        <end position="937"/>
    </location>
</feature>
<feature type="compositionally biased region" description="Polar residues" evidence="9">
    <location>
        <begin position="649"/>
        <end position="658"/>
    </location>
</feature>
<evidence type="ECO:0000256" key="3">
    <source>
        <dbReference type="ARBA" id="ARBA00022679"/>
    </source>
</evidence>
<feature type="compositionally biased region" description="Low complexity" evidence="9">
    <location>
        <begin position="251"/>
        <end position="271"/>
    </location>
</feature>
<feature type="signal peptide" evidence="10">
    <location>
        <begin position="1"/>
        <end position="32"/>
    </location>
</feature>
<dbReference type="Proteomes" id="UP001205105">
    <property type="component" value="Unassembled WGS sequence"/>
</dbReference>
<accession>A0AAD5H3X1</accession>
<dbReference type="EMBL" id="JADXDR010000040">
    <property type="protein sequence ID" value="KAI7843364.1"/>
    <property type="molecule type" value="Genomic_DNA"/>
</dbReference>
<feature type="region of interest" description="Disordered" evidence="9">
    <location>
        <begin position="245"/>
        <end position="277"/>
    </location>
</feature>
<keyword evidence="2" id="KW-0433">Leucine-rich repeat</keyword>
<dbReference type="SUPFAM" id="SSF52047">
    <property type="entry name" value="RNI-like"/>
    <property type="match status" value="1"/>
</dbReference>
<dbReference type="InterPro" id="IPR011009">
    <property type="entry name" value="Kinase-like_dom_sf"/>
</dbReference>
<evidence type="ECO:0000256" key="4">
    <source>
        <dbReference type="ARBA" id="ARBA00022737"/>
    </source>
</evidence>
<evidence type="ECO:0000256" key="10">
    <source>
        <dbReference type="SAM" id="SignalP"/>
    </source>
</evidence>
<dbReference type="Gene3D" id="1.10.510.10">
    <property type="entry name" value="Transferase(Phosphotransferase) domain 1"/>
    <property type="match status" value="1"/>
</dbReference>
<proteinExistence type="predicted"/>
<keyword evidence="10" id="KW-0732">Signal</keyword>
<comment type="caution">
    <text evidence="12">The sequence shown here is derived from an EMBL/GenBank/DDBJ whole genome shotgun (WGS) entry which is preliminary data.</text>
</comment>
<evidence type="ECO:0000313" key="13">
    <source>
        <dbReference type="Proteomes" id="UP001205105"/>
    </source>
</evidence>
<evidence type="ECO:0000256" key="5">
    <source>
        <dbReference type="ARBA" id="ARBA00022741"/>
    </source>
</evidence>
<comment type="subcellular location">
    <subcellularLocation>
        <location evidence="1">Cytoplasm</location>
        <location evidence="1">Cytoskeleton</location>
        <location evidence="1">Cilium axoneme</location>
    </subcellularLocation>
</comment>
<feature type="region of interest" description="Disordered" evidence="9">
    <location>
        <begin position="625"/>
        <end position="658"/>
    </location>
</feature>
<evidence type="ECO:0000256" key="8">
    <source>
        <dbReference type="PROSITE-ProRule" id="PRU10141"/>
    </source>
</evidence>
<evidence type="ECO:0000313" key="12">
    <source>
        <dbReference type="EMBL" id="KAI7843364.1"/>
    </source>
</evidence>
<dbReference type="SUPFAM" id="SSF56112">
    <property type="entry name" value="Protein kinase-like (PK-like)"/>
    <property type="match status" value="1"/>
</dbReference>
<dbReference type="PROSITE" id="PS00107">
    <property type="entry name" value="PROTEIN_KINASE_ATP"/>
    <property type="match status" value="1"/>
</dbReference>
<evidence type="ECO:0000256" key="7">
    <source>
        <dbReference type="ARBA" id="ARBA00022840"/>
    </source>
</evidence>
<dbReference type="SMART" id="SM00220">
    <property type="entry name" value="S_TKc"/>
    <property type="match status" value="1"/>
</dbReference>
<dbReference type="InterPro" id="IPR008271">
    <property type="entry name" value="Ser/Thr_kinase_AS"/>
</dbReference>
<keyword evidence="3" id="KW-0808">Transferase</keyword>
<keyword evidence="5 8" id="KW-0547">Nucleotide-binding</keyword>
<dbReference type="GO" id="GO:0004672">
    <property type="term" value="F:protein kinase activity"/>
    <property type="evidence" value="ECO:0007669"/>
    <property type="project" value="InterPro"/>
</dbReference>
<dbReference type="InterPro" id="IPR000719">
    <property type="entry name" value="Prot_kinase_dom"/>
</dbReference>
<dbReference type="PANTHER" id="PTHR48056">
    <property type="entry name" value="LRR RECEPTOR-LIKE SERINE/THREONINE-PROTEIN KINASE-RELATED"/>
    <property type="match status" value="1"/>
</dbReference>
<dbReference type="Gene3D" id="3.80.10.10">
    <property type="entry name" value="Ribonuclease Inhibitor"/>
    <property type="match status" value="2"/>
</dbReference>
<evidence type="ECO:0000256" key="2">
    <source>
        <dbReference type="ARBA" id="ARBA00022614"/>
    </source>
</evidence>
<protein>
    <recommendedName>
        <fullName evidence="11">Protein kinase domain-containing protein</fullName>
    </recommendedName>
</protein>
<evidence type="ECO:0000259" key="11">
    <source>
        <dbReference type="PROSITE" id="PS50011"/>
    </source>
</evidence>
<dbReference type="GO" id="GO:0005930">
    <property type="term" value="C:axoneme"/>
    <property type="evidence" value="ECO:0007669"/>
    <property type="project" value="UniProtKB-SubCell"/>
</dbReference>
<dbReference type="PROSITE" id="PS50011">
    <property type="entry name" value="PROTEIN_KINASE_DOM"/>
    <property type="match status" value="1"/>
</dbReference>
<sequence>MRVHRKWLLLAELAARLLLLAAVSLLLRPASGGSTELDEPTIMSRLRQFARDSGMVRPGMHWGGWDPADRTHPCHWHHVECDADQHVTEISLSNDINYLGGQQASHLRDARVPLARPVALPPELAQLQHLRELAVVVNGYMEAIPPEWAQPGAFPSLTRLFLEALGFTAPDPLPPVEAGALPALQVLELQAAQQEAPLRLPSSWGQPGVLPALQALTIQAPVALPLPASWSQGFPRLTKLVLAAPDPSSTDGAEPGSAAAEAAATVPPTDEAAGRLPDSWARGFPSLQILALNGLGLTGGFPAAWEGQGSFPSMRDMSLRKNSLTGPLPARVACNLPRLVSLELTENQFTGTLPPEWGLCQTPLMGISLAHNQLMGPAFPDTWVAPNTSLSVWYLVVDDNRGLNGTLPARLPWVNLKILNLRGTNVSRSVPEQWCSAPFAADLRQLILTDSQVNATLPPCAARAMPKLTYPESQAPPVEGAKGSQAAGAAMAGTSSTSGAAKLLLLAVAAGMVAAAVAAVRRWQPWKQHKFGGGLLSLPSLLLRRRQQQKGPQQDDAAVELLVVASDAPPDQLRRRQPHASELVPGRARMKALVQRQMGGSALPSGRREKRLLSMGTLPQALAHELNSGKRPNGAGKLASIRGGGSGDSQGSATSSGSEPIVVRRWGLETDSLRMSVSDLQFIAEPDGSLVQLGEGAHGVVYLAKWQELYVAAKVFELHPGMHSQAFWHEISLLARCMHPRIVPVYGVAIQGQLLMVAVELMLGGSLRAALLDPERQHELRWDARGRQVALDVAEALVYLHEDAQILHSDVKSANVLLSQEWRAALSDFGVAQVLAHSARTAAGGSSLYAAPEQLLGRRCTLAADVYSMGLLLVELFTRRVIVRRGDWEPPRPGVDCPREVADLIERCLSSEPLHRPSATEVLRCLRESSGSGSELY</sequence>
<name>A0AAD5H3X1_9CHLO</name>
<dbReference type="Pfam" id="PF00069">
    <property type="entry name" value="Pkinase"/>
    <property type="match status" value="1"/>
</dbReference>
<dbReference type="PROSITE" id="PS00108">
    <property type="entry name" value="PROTEIN_KINASE_ST"/>
    <property type="match status" value="1"/>
</dbReference>